<protein>
    <recommendedName>
        <fullName evidence="1">Core shell protein Gag P30 domain-containing protein</fullName>
    </recommendedName>
</protein>
<dbReference type="InterPro" id="IPR008919">
    <property type="entry name" value="Retrov_capsid_N"/>
</dbReference>
<dbReference type="GO" id="GO:0019068">
    <property type="term" value="P:virion assembly"/>
    <property type="evidence" value="ECO:0007669"/>
    <property type="project" value="InterPro"/>
</dbReference>
<dbReference type="AlphaFoldDB" id="A0A7J7Z4M6"/>
<feature type="domain" description="Core shell protein Gag P30" evidence="1">
    <location>
        <begin position="35"/>
        <end position="62"/>
    </location>
</feature>
<proteinExistence type="predicted"/>
<evidence type="ECO:0000313" key="2">
    <source>
        <dbReference type="EMBL" id="KAF6369114.1"/>
    </source>
</evidence>
<dbReference type="Proteomes" id="UP000527355">
    <property type="component" value="Unassembled WGS sequence"/>
</dbReference>
<evidence type="ECO:0000259" key="1">
    <source>
        <dbReference type="Pfam" id="PF02093"/>
    </source>
</evidence>
<name>A0A7J7Z4M6_MYOMY</name>
<comment type="caution">
    <text evidence="2">The sequence shown here is derived from an EMBL/GenBank/DDBJ whole genome shotgun (WGS) entry which is preliminary data.</text>
</comment>
<reference evidence="2 3" key="1">
    <citation type="journal article" date="2020" name="Nature">
        <title>Six reference-quality genomes reveal evolution of bat adaptations.</title>
        <authorList>
            <person name="Jebb D."/>
            <person name="Huang Z."/>
            <person name="Pippel M."/>
            <person name="Hughes G.M."/>
            <person name="Lavrichenko K."/>
            <person name="Devanna P."/>
            <person name="Winkler S."/>
            <person name="Jermiin L.S."/>
            <person name="Skirmuntt E.C."/>
            <person name="Katzourakis A."/>
            <person name="Burkitt-Gray L."/>
            <person name="Ray D.A."/>
            <person name="Sullivan K.A.M."/>
            <person name="Roscito J.G."/>
            <person name="Kirilenko B.M."/>
            <person name="Davalos L.M."/>
            <person name="Corthals A.P."/>
            <person name="Power M.L."/>
            <person name="Jones G."/>
            <person name="Ransome R.D."/>
            <person name="Dechmann D.K.N."/>
            <person name="Locatelli A.G."/>
            <person name="Puechmaille S.J."/>
            <person name="Fedrigo O."/>
            <person name="Jarvis E.D."/>
            <person name="Hiller M."/>
            <person name="Vernes S.C."/>
            <person name="Myers E.W."/>
            <person name="Teeling E.C."/>
        </authorList>
    </citation>
    <scope>NUCLEOTIDE SEQUENCE [LARGE SCALE GENOMIC DNA]</scope>
    <source>
        <strain evidence="2">MMyoMyo1</strain>
        <tissue evidence="2">Flight muscle</tissue>
    </source>
</reference>
<dbReference type="Pfam" id="PF02093">
    <property type="entry name" value="Gag_p30"/>
    <property type="match status" value="1"/>
</dbReference>
<dbReference type="SUPFAM" id="SSF47943">
    <property type="entry name" value="Retrovirus capsid protein, N-terminal core domain"/>
    <property type="match status" value="1"/>
</dbReference>
<accession>A0A7J7Z4M6</accession>
<keyword evidence="3" id="KW-1185">Reference proteome</keyword>
<dbReference type="InterPro" id="IPR003036">
    <property type="entry name" value="Gag_P30"/>
</dbReference>
<dbReference type="EMBL" id="JABWUV010000003">
    <property type="protein sequence ID" value="KAF6369114.1"/>
    <property type="molecule type" value="Genomic_DNA"/>
</dbReference>
<sequence>MSLSQLVICIIGRIKSLFFSEPSGSDLSAGVSLFLPTWDDCQQLLQTLVTSEEREKVKAEGGRTAFLRNSHCLKGDKQLDWETGGLVEEIKSKRKNLWGKATGPGLRDRGRVLAVILLATDHYAGVRVSSVAYQQMPYQLTSRSQVFCKCN</sequence>
<gene>
    <name evidence="2" type="ORF">mMyoMyo1_010519</name>
</gene>
<dbReference type="Gene3D" id="1.10.375.10">
    <property type="entry name" value="Human Immunodeficiency Virus Type 1 Capsid Protein"/>
    <property type="match status" value="1"/>
</dbReference>
<evidence type="ECO:0000313" key="3">
    <source>
        <dbReference type="Proteomes" id="UP000527355"/>
    </source>
</evidence>
<organism evidence="2 3">
    <name type="scientific">Myotis myotis</name>
    <name type="common">Greater mouse-eared bat</name>
    <name type="synonym">Vespertilio myotis</name>
    <dbReference type="NCBI Taxonomy" id="51298"/>
    <lineage>
        <taxon>Eukaryota</taxon>
        <taxon>Metazoa</taxon>
        <taxon>Chordata</taxon>
        <taxon>Craniata</taxon>
        <taxon>Vertebrata</taxon>
        <taxon>Euteleostomi</taxon>
        <taxon>Mammalia</taxon>
        <taxon>Eutheria</taxon>
        <taxon>Laurasiatheria</taxon>
        <taxon>Chiroptera</taxon>
        <taxon>Yangochiroptera</taxon>
        <taxon>Vespertilionidae</taxon>
        <taxon>Myotis</taxon>
    </lineage>
</organism>